<keyword evidence="6" id="KW-1185">Reference proteome</keyword>
<dbReference type="InterPro" id="IPR013552">
    <property type="entry name" value="Thioester_dom"/>
</dbReference>
<protein>
    <submittedName>
        <fullName evidence="5">TQXA domain-containing protein</fullName>
    </submittedName>
</protein>
<feature type="transmembrane region" description="Helical" evidence="2">
    <location>
        <begin position="379"/>
        <end position="401"/>
    </location>
</feature>
<evidence type="ECO:0000256" key="2">
    <source>
        <dbReference type="SAM" id="Phobius"/>
    </source>
</evidence>
<accession>A0A841E101</accession>
<feature type="signal peptide" evidence="3">
    <location>
        <begin position="1"/>
        <end position="28"/>
    </location>
</feature>
<proteinExistence type="predicted"/>
<sequence length="407" mass="40900">MPGLVRRFLAAATAALAVAAGVPAPATAQDLSRVAPETEKGATLRLDGGEAATTSLYRLTVDGDGSVQAYCADISTSVNSQAAYAEAEWGSGTAPQADSSTPGAVAWITENSYPNVGMERLREESGVRGIGRRQAIAATQAAIWHRTNGVELKRGSERGPGNAAQITGLYDYLVRGARAHTGEVPASALELAPGRIEGADPDAPIGPLTVHTTSPGPVAVWVQGADDGQLTGAGGRALDLVQDGEEFFLALPSEAPAGVATVYAKVTDARIRPGRLFGGKDGVETQPLVTAGSAVSTATAAVKVDWAAHTGATDAQPDPAPSASVPATAAAPGVGGSASAAPSAPPTPTPTPQASASPSGVVVAEDRRPDGHLAHTGTWLGPVIAAGLILVAAGAAGLYLARRRRTM</sequence>
<evidence type="ECO:0000313" key="6">
    <source>
        <dbReference type="Proteomes" id="UP000578077"/>
    </source>
</evidence>
<dbReference type="Proteomes" id="UP000578077">
    <property type="component" value="Unassembled WGS sequence"/>
</dbReference>
<feature type="compositionally biased region" description="Low complexity" evidence="1">
    <location>
        <begin position="312"/>
        <end position="342"/>
    </location>
</feature>
<feature type="region of interest" description="Disordered" evidence="1">
    <location>
        <begin position="311"/>
        <end position="362"/>
    </location>
</feature>
<gene>
    <name evidence="5" type="ORF">HNR25_001198</name>
</gene>
<evidence type="ECO:0000313" key="5">
    <source>
        <dbReference type="EMBL" id="MBB5997447.1"/>
    </source>
</evidence>
<dbReference type="NCBIfam" id="TIGR03934">
    <property type="entry name" value="TQXA_dom"/>
    <property type="match status" value="1"/>
</dbReference>
<dbReference type="AlphaFoldDB" id="A0A841E101"/>
<evidence type="ECO:0000256" key="3">
    <source>
        <dbReference type="SAM" id="SignalP"/>
    </source>
</evidence>
<evidence type="ECO:0000259" key="4">
    <source>
        <dbReference type="Pfam" id="PF08341"/>
    </source>
</evidence>
<keyword evidence="2" id="KW-0812">Transmembrane</keyword>
<dbReference type="EMBL" id="JACHLY010000001">
    <property type="protein sequence ID" value="MBB5997447.1"/>
    <property type="molecule type" value="Genomic_DNA"/>
</dbReference>
<keyword evidence="2" id="KW-1133">Transmembrane helix</keyword>
<evidence type="ECO:0000256" key="1">
    <source>
        <dbReference type="SAM" id="MobiDB-lite"/>
    </source>
</evidence>
<reference evidence="5 6" key="1">
    <citation type="submission" date="2020-08" db="EMBL/GenBank/DDBJ databases">
        <title>Sequencing the genomes of 1000 actinobacteria strains.</title>
        <authorList>
            <person name="Klenk H.-P."/>
        </authorList>
    </citation>
    <scope>NUCLEOTIDE SEQUENCE [LARGE SCALE GENOMIC DNA]</scope>
    <source>
        <strain evidence="5 6">DSM 44593</strain>
    </source>
</reference>
<keyword evidence="3" id="KW-0732">Signal</keyword>
<comment type="caution">
    <text evidence="5">The sequence shown here is derived from an EMBL/GenBank/DDBJ whole genome shotgun (WGS) entry which is preliminary data.</text>
</comment>
<dbReference type="RefSeq" id="WP_184633720.1">
    <property type="nucleotide sequence ID" value="NZ_BAABKT010000004.1"/>
</dbReference>
<feature type="chain" id="PRO_5032912004" evidence="3">
    <location>
        <begin position="29"/>
        <end position="407"/>
    </location>
</feature>
<organism evidence="5 6">
    <name type="scientific">Streptomonospora salina</name>
    <dbReference type="NCBI Taxonomy" id="104205"/>
    <lineage>
        <taxon>Bacteria</taxon>
        <taxon>Bacillati</taxon>
        <taxon>Actinomycetota</taxon>
        <taxon>Actinomycetes</taxon>
        <taxon>Streptosporangiales</taxon>
        <taxon>Nocardiopsidaceae</taxon>
        <taxon>Streptomonospora</taxon>
    </lineage>
</organism>
<dbReference type="InterPro" id="IPR023849">
    <property type="entry name" value="TQXA_dom"/>
</dbReference>
<name>A0A841E101_9ACTN</name>
<keyword evidence="2" id="KW-0472">Membrane</keyword>
<dbReference type="Pfam" id="PF08341">
    <property type="entry name" value="TED"/>
    <property type="match status" value="1"/>
</dbReference>
<feature type="domain" description="Thioester" evidence="4">
    <location>
        <begin position="69"/>
        <end position="177"/>
    </location>
</feature>